<evidence type="ECO:0000313" key="9">
    <source>
        <dbReference type="EMBL" id="KLV10871.1"/>
    </source>
</evidence>
<evidence type="ECO:0000256" key="4">
    <source>
        <dbReference type="ARBA" id="ARBA00023136"/>
    </source>
</evidence>
<feature type="transmembrane region" description="Helical" evidence="6">
    <location>
        <begin position="344"/>
        <end position="363"/>
    </location>
</feature>
<keyword evidence="4 6" id="KW-0472">Membrane</keyword>
<dbReference type="STRING" id="320778.ABT57_05380"/>
<evidence type="ECO:0008006" key="11">
    <source>
        <dbReference type="Google" id="ProtNLM"/>
    </source>
</evidence>
<evidence type="ECO:0000256" key="1">
    <source>
        <dbReference type="ARBA" id="ARBA00004141"/>
    </source>
</evidence>
<dbReference type="NCBIfam" id="TIGR03097">
    <property type="entry name" value="PEP_O_lig_1"/>
    <property type="match status" value="1"/>
</dbReference>
<dbReference type="InterPro" id="IPR007016">
    <property type="entry name" value="O-antigen_ligase-rel_domated"/>
</dbReference>
<protein>
    <recommendedName>
        <fullName evidence="11">Polymerase</fullName>
    </recommendedName>
</protein>
<feature type="transmembrane region" description="Helical" evidence="6">
    <location>
        <begin position="103"/>
        <end position="122"/>
    </location>
</feature>
<comment type="subcellular location">
    <subcellularLocation>
        <location evidence="1">Membrane</location>
        <topology evidence="1">Multi-pass membrane protein</topology>
    </subcellularLocation>
</comment>
<feature type="transmembrane region" description="Helical" evidence="6">
    <location>
        <begin position="43"/>
        <end position="64"/>
    </location>
</feature>
<dbReference type="GO" id="GO:0016020">
    <property type="term" value="C:membrane"/>
    <property type="evidence" value="ECO:0007669"/>
    <property type="project" value="UniProtKB-SubCell"/>
</dbReference>
<gene>
    <name evidence="9" type="ORF">ABT57_05380</name>
</gene>
<keyword evidence="3 6" id="KW-1133">Transmembrane helix</keyword>
<feature type="region of interest" description="Disordered" evidence="5">
    <location>
        <begin position="434"/>
        <end position="457"/>
    </location>
</feature>
<keyword evidence="2 6" id="KW-0812">Transmembrane</keyword>
<feature type="transmembrane region" description="Helical" evidence="6">
    <location>
        <begin position="170"/>
        <end position="187"/>
    </location>
</feature>
<evidence type="ECO:0000259" key="7">
    <source>
        <dbReference type="Pfam" id="PF04932"/>
    </source>
</evidence>
<feature type="transmembrane region" description="Helical" evidence="6">
    <location>
        <begin position="129"/>
        <end position="150"/>
    </location>
</feature>
<accession>A0A0J1HGX8</accession>
<dbReference type="PATRIC" id="fig|320778.3.peg.1164"/>
<evidence type="ECO:0000256" key="2">
    <source>
        <dbReference type="ARBA" id="ARBA00022692"/>
    </source>
</evidence>
<dbReference type="AlphaFoldDB" id="A0A0J1HGX8"/>
<keyword evidence="10" id="KW-1185">Reference proteome</keyword>
<comment type="caution">
    <text evidence="9">The sequence shown here is derived from an EMBL/GenBank/DDBJ whole genome shotgun (WGS) entry which is preliminary data.</text>
</comment>
<feature type="transmembrane region" description="Helical" evidence="6">
    <location>
        <begin position="76"/>
        <end position="97"/>
    </location>
</feature>
<dbReference type="Pfam" id="PF04932">
    <property type="entry name" value="Wzy_C"/>
    <property type="match status" value="1"/>
</dbReference>
<evidence type="ECO:0000259" key="8">
    <source>
        <dbReference type="Pfam" id="PF19358"/>
    </source>
</evidence>
<feature type="transmembrane region" description="Helical" evidence="6">
    <location>
        <begin position="384"/>
        <end position="401"/>
    </location>
</feature>
<dbReference type="RefSeq" id="WP_047884170.1">
    <property type="nucleotide sequence ID" value="NZ_LDOU01000005.1"/>
</dbReference>
<organism evidence="9 10">
    <name type="scientific">Photobacterium ganghwense</name>
    <dbReference type="NCBI Taxonomy" id="320778"/>
    <lineage>
        <taxon>Bacteria</taxon>
        <taxon>Pseudomonadati</taxon>
        <taxon>Pseudomonadota</taxon>
        <taxon>Gammaproteobacteria</taxon>
        <taxon>Vibrionales</taxon>
        <taxon>Vibrionaceae</taxon>
        <taxon>Photobacterium</taxon>
    </lineage>
</organism>
<evidence type="ECO:0000256" key="6">
    <source>
        <dbReference type="SAM" id="Phobius"/>
    </source>
</evidence>
<dbReference type="Pfam" id="PF19358">
    <property type="entry name" value="DUF5935"/>
    <property type="match status" value="1"/>
</dbReference>
<feature type="transmembrane region" description="Helical" evidence="6">
    <location>
        <begin position="237"/>
        <end position="254"/>
    </location>
</feature>
<feature type="transmembrane region" description="Helical" evidence="6">
    <location>
        <begin position="194"/>
        <end position="211"/>
    </location>
</feature>
<proteinExistence type="predicted"/>
<evidence type="ECO:0000256" key="3">
    <source>
        <dbReference type="ARBA" id="ARBA00022989"/>
    </source>
</evidence>
<dbReference type="InterPro" id="IPR051533">
    <property type="entry name" value="WaaL-like"/>
</dbReference>
<dbReference type="PANTHER" id="PTHR37422:SF13">
    <property type="entry name" value="LIPOPOLYSACCHARIDE BIOSYNTHESIS PROTEIN PA4999-RELATED"/>
    <property type="match status" value="1"/>
</dbReference>
<name>A0A0J1HGX8_9GAMM</name>
<evidence type="ECO:0000313" key="10">
    <source>
        <dbReference type="Proteomes" id="UP000035909"/>
    </source>
</evidence>
<sequence>MRDIIFFSVVCALLLFAVRRPYIAVSLWLWTGIFVPAYWLYGFAKGLSFNSLFALLTILVYIVYPRKDPVKITTTFVITFLFCLHVTITSITTVALPDFVWSEWVKFFKIVLLMVFIILIIRDRNHFKYLCTVFVFSLGVMGVIEGLKFFSSAGSHHIKGPDNHILSDNNHFALVLCMIIPITIYLLSQYKEKYIRLTMIGVLVLCVMSILGTQSRGGFIGLSCISFFFWMRSKRKLLTIVGFLIVAAVASQFLTDKWFNRMNTIENADQDGSFMIRVKAWKMYTLMAMERPLVGGGFRAMQHGHVWRSVAPNFSKLSFIKSPEPGEKGWAAHSIYFQVLGDHGFLGMFLFLCVIASAIFSLRNIMKKVQDIEGARWQAELAKMMQLSIIAFCVGGAALSLPYFEVIWVFIAMTIALKNSALASVAAETQRKKAQKPDQEAIPAPAMSGNAGRQYMK</sequence>
<dbReference type="OrthoDB" id="9772644at2"/>
<evidence type="ECO:0000256" key="5">
    <source>
        <dbReference type="SAM" id="MobiDB-lite"/>
    </source>
</evidence>
<dbReference type="EMBL" id="LDOU01000005">
    <property type="protein sequence ID" value="KLV10871.1"/>
    <property type="molecule type" value="Genomic_DNA"/>
</dbReference>
<dbReference type="InterPro" id="IPR045979">
    <property type="entry name" value="DUF5935"/>
</dbReference>
<feature type="transmembrane region" description="Helical" evidence="6">
    <location>
        <begin position="217"/>
        <end position="232"/>
    </location>
</feature>
<dbReference type="Proteomes" id="UP000035909">
    <property type="component" value="Unassembled WGS sequence"/>
</dbReference>
<reference evidence="9 10" key="1">
    <citation type="submission" date="2015-05" db="EMBL/GenBank/DDBJ databases">
        <title>Photobacterium galathea sp. nov.</title>
        <authorList>
            <person name="Machado H."/>
            <person name="Gram L."/>
        </authorList>
    </citation>
    <scope>NUCLEOTIDE SEQUENCE [LARGE SCALE GENOMIC DNA]</scope>
    <source>
        <strain evidence="9 10">DSM 22954</strain>
    </source>
</reference>
<feature type="domain" description="DUF5935" evidence="8">
    <location>
        <begin position="1"/>
        <end position="188"/>
    </location>
</feature>
<feature type="domain" description="O-antigen ligase-related" evidence="7">
    <location>
        <begin position="202"/>
        <end position="352"/>
    </location>
</feature>
<dbReference type="PANTHER" id="PTHR37422">
    <property type="entry name" value="TEICHURONIC ACID BIOSYNTHESIS PROTEIN TUAE"/>
    <property type="match status" value="1"/>
</dbReference>
<dbReference type="InterPro" id="IPR017528">
    <property type="entry name" value="CHP03097O-antigen_lig-rel"/>
</dbReference>